<keyword evidence="4" id="KW-1185">Reference proteome</keyword>
<dbReference type="PANTHER" id="PTHR37951:SF1">
    <property type="entry name" value="TYPE VI SECRETION SYSTEM COMPONENT TSSA1"/>
    <property type="match status" value="1"/>
</dbReference>
<protein>
    <submittedName>
        <fullName evidence="3">Protein ImpA</fullName>
    </submittedName>
</protein>
<dbReference type="EMBL" id="JRNI01000011">
    <property type="protein sequence ID" value="KGF31651.1"/>
    <property type="molecule type" value="Genomic_DNA"/>
</dbReference>
<reference evidence="3 4" key="1">
    <citation type="submission" date="2014-07" db="EMBL/GenBank/DDBJ databases">
        <authorList>
            <person name="McCorrison J."/>
            <person name="Sanka R."/>
            <person name="Torralba M."/>
            <person name="Gillis M."/>
            <person name="Haft D.H."/>
            <person name="Methe B."/>
            <person name="Sutton G."/>
            <person name="Nelson K.E."/>
        </authorList>
    </citation>
    <scope>NUCLEOTIDE SEQUENCE [LARGE SCALE GENOMIC DNA]</scope>
    <source>
        <strain evidence="3 4">DNF00040</strain>
    </source>
</reference>
<dbReference type="OrthoDB" id="9771118at2"/>
<dbReference type="InterPro" id="IPR010657">
    <property type="entry name" value="ImpA_N"/>
</dbReference>
<feature type="domain" description="ImpA N-terminal" evidence="2">
    <location>
        <begin position="13"/>
        <end position="131"/>
    </location>
</feature>
<evidence type="ECO:0000259" key="2">
    <source>
        <dbReference type="Pfam" id="PF06812"/>
    </source>
</evidence>
<dbReference type="InterPro" id="IPR017740">
    <property type="entry name" value="TssA-like"/>
</dbReference>
<dbReference type="PANTHER" id="PTHR37951">
    <property type="entry name" value="CYTOPLASMIC PROTEIN-RELATED"/>
    <property type="match status" value="1"/>
</dbReference>
<gene>
    <name evidence="3" type="ORF">HMPREF2130_02620</name>
</gene>
<dbReference type="eggNOG" id="COG3515">
    <property type="taxonomic scope" value="Bacteria"/>
</dbReference>
<proteinExistence type="predicted"/>
<comment type="caution">
    <text evidence="3">The sequence shown here is derived from an EMBL/GenBank/DDBJ whole genome shotgun (WGS) entry which is preliminary data.</text>
</comment>
<dbReference type="RefSeq" id="WP_036557810.1">
    <property type="nucleotide sequence ID" value="NZ_JRNI01000011.1"/>
</dbReference>
<dbReference type="NCBIfam" id="TIGR03363">
    <property type="entry name" value="VI_chp_8"/>
    <property type="match status" value="1"/>
</dbReference>
<evidence type="ECO:0000313" key="3">
    <source>
        <dbReference type="EMBL" id="KGF31651.1"/>
    </source>
</evidence>
<organism evidence="3 4">
    <name type="scientific">Oligella urethralis DNF00040</name>
    <dbReference type="NCBI Taxonomy" id="1401065"/>
    <lineage>
        <taxon>Bacteria</taxon>
        <taxon>Pseudomonadati</taxon>
        <taxon>Pseudomonadota</taxon>
        <taxon>Betaproteobacteria</taxon>
        <taxon>Burkholderiales</taxon>
        <taxon>Alcaligenaceae</taxon>
        <taxon>Oligella</taxon>
    </lineage>
</organism>
<feature type="region of interest" description="Disordered" evidence="1">
    <location>
        <begin position="238"/>
        <end position="266"/>
    </location>
</feature>
<evidence type="ECO:0000313" key="4">
    <source>
        <dbReference type="Proteomes" id="UP000029629"/>
    </source>
</evidence>
<evidence type="ECO:0000256" key="1">
    <source>
        <dbReference type="SAM" id="MobiDB-lite"/>
    </source>
</evidence>
<dbReference type="Proteomes" id="UP000029629">
    <property type="component" value="Unassembled WGS sequence"/>
</dbReference>
<sequence length="351" mass="39165">MVTFEEIAGSFSNENCGENLEYSQEFLALTRSLEYKPEQQFGDTIIEAESPEWNQAERQALALCAKTCDVRVLEMLVRTWAAQHGLPGYANGLEIVFKAIRAFWDGIHPPLVEDDGYEDPLPRINALNALVTVDGVLGILRSAPILSGTYGQLSLREAEQVIDGSKTDFPGGRGRLAEMLSQAKITDEAEINALYQAHSWLRQIEELVLEKLGHEWRPEFNQALQLFDVIMNVVGNPQPASTEASSAPEESSSAQHAGESSHQASQLSKVEAIKEVSWKELSISTRADAILALEKVCSYFEVHEPSHPAPFLIRRVQQTIPLNFYDMIKNLVPGSHEQFDIWLAKTEDNDE</sequence>
<dbReference type="Pfam" id="PF06812">
    <property type="entry name" value="ImpA_N"/>
    <property type="match status" value="1"/>
</dbReference>
<dbReference type="AlphaFoldDB" id="A0A095ZBC0"/>
<accession>A0A095ZBC0</accession>
<feature type="compositionally biased region" description="Low complexity" evidence="1">
    <location>
        <begin position="238"/>
        <end position="255"/>
    </location>
</feature>
<name>A0A095ZBC0_9BURK</name>